<accession>A0A0M2NRQ6</accession>
<evidence type="ECO:0000313" key="4">
    <source>
        <dbReference type="Proteomes" id="UP000034455"/>
    </source>
</evidence>
<keyword evidence="2" id="KW-0804">Transcription</keyword>
<dbReference type="RefSeq" id="WP_019468073.1">
    <property type="nucleotide sequence ID" value="NZ_BKAS01000032.1"/>
</dbReference>
<dbReference type="EMBL" id="LAKJ01000037">
    <property type="protein sequence ID" value="KKI62717.1"/>
    <property type="molecule type" value="Genomic_DNA"/>
</dbReference>
<dbReference type="Proteomes" id="UP000034455">
    <property type="component" value="Unassembled WGS sequence"/>
</dbReference>
<proteinExistence type="predicted"/>
<protein>
    <submittedName>
        <fullName evidence="3">RNA polymerase sigma factor SigS</fullName>
    </submittedName>
</protein>
<evidence type="ECO:0000256" key="1">
    <source>
        <dbReference type="ARBA" id="ARBA00023015"/>
    </source>
</evidence>
<gene>
    <name evidence="3" type="ORF">UF66_2002</name>
</gene>
<dbReference type="InterPro" id="IPR016032">
    <property type="entry name" value="Sig_transdc_resp-reg_C-effctor"/>
</dbReference>
<dbReference type="InterPro" id="IPR036388">
    <property type="entry name" value="WH-like_DNA-bd_sf"/>
</dbReference>
<evidence type="ECO:0000313" key="3">
    <source>
        <dbReference type="EMBL" id="KKI62717.1"/>
    </source>
</evidence>
<name>A0A0M2NRQ6_STACC</name>
<reference evidence="3 4" key="1">
    <citation type="submission" date="2015-03" db="EMBL/GenBank/DDBJ databases">
        <title>Genome Assembly of Staphylococcus cohnii subsp. cohnii strain G22B2.</title>
        <authorList>
            <person name="Nair G."/>
            <person name="Kaur G."/>
            <person name="Khatri I."/>
            <person name="Singh N.K."/>
            <person name="Sathyabama S."/>
            <person name="Maurya S.K."/>
            <person name="Subramanian S."/>
            <person name="Agrewala J.N."/>
            <person name="Mayilraj S."/>
        </authorList>
    </citation>
    <scope>NUCLEOTIDE SEQUENCE [LARGE SCALE GENOMIC DNA]</scope>
    <source>
        <strain evidence="3 4">G22B2</strain>
    </source>
</reference>
<keyword evidence="1" id="KW-0805">Transcription regulation</keyword>
<dbReference type="GO" id="GO:0003677">
    <property type="term" value="F:DNA binding"/>
    <property type="evidence" value="ECO:0007669"/>
    <property type="project" value="InterPro"/>
</dbReference>
<organism evidence="3 4">
    <name type="scientific">Staphylococcus cohnii subsp. cohnii</name>
    <dbReference type="NCBI Taxonomy" id="74704"/>
    <lineage>
        <taxon>Bacteria</taxon>
        <taxon>Bacillati</taxon>
        <taxon>Bacillota</taxon>
        <taxon>Bacilli</taxon>
        <taxon>Bacillales</taxon>
        <taxon>Staphylococcaceae</taxon>
        <taxon>Staphylococcus</taxon>
        <taxon>Staphylococcus cohnii species complex</taxon>
    </lineage>
</organism>
<dbReference type="Gene3D" id="1.10.10.10">
    <property type="entry name" value="Winged helix-like DNA-binding domain superfamily/Winged helix DNA-binding domain"/>
    <property type="match status" value="1"/>
</dbReference>
<dbReference type="GeneID" id="58097233"/>
<sequence>MSFEQTYFQFKYIIFVLLKKYHIEYNREEYTQLLTIKMWELTQKYSPHHSTTLEQFLFFRLNFYLIDLFRSQKQSEIKIHSHYLIEQQTNMIDHRNYQLMYEQFLQLLTTNEKNWLRLKLLGYKQFEIASMLNCSISTIKNYRKKVQVKYIKYYGLNQK</sequence>
<evidence type="ECO:0000256" key="2">
    <source>
        <dbReference type="ARBA" id="ARBA00023163"/>
    </source>
</evidence>
<dbReference type="AlphaFoldDB" id="A0A0M2NRQ6"/>
<comment type="caution">
    <text evidence="3">The sequence shown here is derived from an EMBL/GenBank/DDBJ whole genome shotgun (WGS) entry which is preliminary data.</text>
</comment>
<dbReference type="GO" id="GO:0006355">
    <property type="term" value="P:regulation of DNA-templated transcription"/>
    <property type="evidence" value="ECO:0007669"/>
    <property type="project" value="InterPro"/>
</dbReference>
<dbReference type="SUPFAM" id="SSF46894">
    <property type="entry name" value="C-terminal effector domain of the bipartite response regulators"/>
    <property type="match status" value="1"/>
</dbReference>
<dbReference type="PATRIC" id="fig|74704.6.peg.2059"/>